<organism evidence="4">
    <name type="scientific">uncultured Mycobacterium sp</name>
    <dbReference type="NCBI Taxonomy" id="171292"/>
    <lineage>
        <taxon>Bacteria</taxon>
        <taxon>Bacillati</taxon>
        <taxon>Actinomycetota</taxon>
        <taxon>Actinomycetes</taxon>
        <taxon>Mycobacteriales</taxon>
        <taxon>Mycobacteriaceae</taxon>
        <taxon>Mycobacterium</taxon>
        <taxon>environmental samples</taxon>
    </lineage>
</organism>
<name>A0A1Y5P517_9MYCO</name>
<keyword evidence="2" id="KW-0378">Hydrolase</keyword>
<dbReference type="GO" id="GO:0010629">
    <property type="term" value="P:negative regulation of gene expression"/>
    <property type="evidence" value="ECO:0007669"/>
    <property type="project" value="UniProtKB-ARBA"/>
</dbReference>
<evidence type="ECO:0000256" key="1">
    <source>
        <dbReference type="ARBA" id="ARBA00010830"/>
    </source>
</evidence>
<dbReference type="GO" id="GO:0005576">
    <property type="term" value="C:extracellular region"/>
    <property type="evidence" value="ECO:0007669"/>
    <property type="project" value="UniProtKB-ARBA"/>
</dbReference>
<dbReference type="Pfam" id="PF06737">
    <property type="entry name" value="Transglycosylas"/>
    <property type="match status" value="1"/>
</dbReference>
<feature type="domain" description="N-acetylmuramoyl-L-alanine amidase" evidence="3">
    <location>
        <begin position="139"/>
        <end position="291"/>
    </location>
</feature>
<dbReference type="GO" id="GO:0009372">
    <property type="term" value="P:quorum sensing"/>
    <property type="evidence" value="ECO:0007669"/>
    <property type="project" value="UniProtKB-ARBA"/>
</dbReference>
<dbReference type="Gene3D" id="3.40.80.10">
    <property type="entry name" value="Peptidoglycan recognition protein-like"/>
    <property type="match status" value="1"/>
</dbReference>
<sequence length="364" mass="39211">MTEMTVPLVSRGNGRWGSTSPAWDHLIDRESSGIPDIIQQIHDVNTGGNEAEGLFQITPKTWVANGGKEFAPTARRATPQQQAIVAARIFTRNPSGSDWGAGRPGREDPSQLAAGLVPLNPQEPAVPDNRPDFNEYPMWSPNSQSRAGTKVDLFLLHTQEGPGNADSLAKFLQGNEVSYHYTISEDPNDHGVTVVDVVDTDEASWSVLSANNRSINLCFAGSSASWSRDQWLQQARAIDVAAYLAVQDCRKYGIPLTVIGTGGKYSAARAGIADHQYVTKVLGDGTHTDVGPNFPVDVFSAAVTKYAQGDTGGTPPAPPSPQVKQFPKDYTDRELLEYIAAQLGPGDPSWASTGKTLRDKVWGL</sequence>
<dbReference type="InterPro" id="IPR002502">
    <property type="entry name" value="Amidase_domain"/>
</dbReference>
<dbReference type="GO" id="GO:0042127">
    <property type="term" value="P:regulation of cell population proliferation"/>
    <property type="evidence" value="ECO:0007669"/>
    <property type="project" value="UniProtKB-ARBA"/>
</dbReference>
<comment type="similarity">
    <text evidence="1">Belongs to the transglycosylase family. Rpf subfamily.</text>
</comment>
<reference evidence="4" key="1">
    <citation type="submission" date="2016-03" db="EMBL/GenBank/DDBJ databases">
        <authorList>
            <person name="Ploux O."/>
        </authorList>
    </citation>
    <scope>NUCLEOTIDE SEQUENCE</scope>
    <source>
        <strain evidence="4">UC10</strain>
    </source>
</reference>
<evidence type="ECO:0000259" key="3">
    <source>
        <dbReference type="SMART" id="SM00644"/>
    </source>
</evidence>
<dbReference type="InterPro" id="IPR036505">
    <property type="entry name" value="Amidase/PGRP_sf"/>
</dbReference>
<dbReference type="SUPFAM" id="SSF55846">
    <property type="entry name" value="N-acetylmuramoyl-L-alanine amidase-like"/>
    <property type="match status" value="1"/>
</dbReference>
<evidence type="ECO:0000313" key="4">
    <source>
        <dbReference type="EMBL" id="SBS73763.1"/>
    </source>
</evidence>
<accession>A0A1Y5P517</accession>
<dbReference type="InterPro" id="IPR010618">
    <property type="entry name" value="RPF"/>
</dbReference>
<dbReference type="GO" id="GO:0009253">
    <property type="term" value="P:peptidoglycan catabolic process"/>
    <property type="evidence" value="ECO:0007669"/>
    <property type="project" value="InterPro"/>
</dbReference>
<dbReference type="Pfam" id="PF01510">
    <property type="entry name" value="Amidase_2"/>
    <property type="match status" value="1"/>
</dbReference>
<dbReference type="AlphaFoldDB" id="A0A1Y5P517"/>
<proteinExistence type="inferred from homology"/>
<dbReference type="EMBL" id="FLQS01000010">
    <property type="protein sequence ID" value="SBS73763.1"/>
    <property type="molecule type" value="Genomic_DNA"/>
</dbReference>
<dbReference type="SUPFAM" id="SSF53955">
    <property type="entry name" value="Lysozyme-like"/>
    <property type="match status" value="1"/>
</dbReference>
<evidence type="ECO:0000256" key="2">
    <source>
        <dbReference type="ARBA" id="ARBA00022801"/>
    </source>
</evidence>
<dbReference type="GO" id="GO:0008745">
    <property type="term" value="F:N-acetylmuramoyl-L-alanine amidase activity"/>
    <property type="evidence" value="ECO:0007669"/>
    <property type="project" value="InterPro"/>
</dbReference>
<gene>
    <name evidence="4" type="ORF">MHPYR_180043</name>
</gene>
<dbReference type="InterPro" id="IPR023346">
    <property type="entry name" value="Lysozyme-like_dom_sf"/>
</dbReference>
<protein>
    <recommendedName>
        <fullName evidence="3">N-acetylmuramoyl-L-alanine amidase domain-containing protein</fullName>
    </recommendedName>
</protein>
<dbReference type="SMART" id="SM00644">
    <property type="entry name" value="Ami_2"/>
    <property type="match status" value="1"/>
</dbReference>
<dbReference type="Gene3D" id="1.10.530.10">
    <property type="match status" value="1"/>
</dbReference>